<dbReference type="InterPro" id="IPR036259">
    <property type="entry name" value="MFS_trans_sf"/>
</dbReference>
<evidence type="ECO:0000313" key="10">
    <source>
        <dbReference type="Proteomes" id="UP000183971"/>
    </source>
</evidence>
<evidence type="ECO:0000259" key="8">
    <source>
        <dbReference type="PROSITE" id="PS50850"/>
    </source>
</evidence>
<organism evidence="9 10">
    <name type="scientific">Fusarium proliferatum (strain ET1)</name>
    <name type="common">Orchid endophyte fungus</name>
    <dbReference type="NCBI Taxonomy" id="1227346"/>
    <lineage>
        <taxon>Eukaryota</taxon>
        <taxon>Fungi</taxon>
        <taxon>Dikarya</taxon>
        <taxon>Ascomycota</taxon>
        <taxon>Pezizomycotina</taxon>
        <taxon>Sordariomycetes</taxon>
        <taxon>Hypocreomycetidae</taxon>
        <taxon>Hypocreales</taxon>
        <taxon>Nectriaceae</taxon>
        <taxon>Fusarium</taxon>
        <taxon>Fusarium fujikuroi species complex</taxon>
    </lineage>
</organism>
<feature type="transmembrane region" description="Helical" evidence="7">
    <location>
        <begin position="413"/>
        <end position="437"/>
    </location>
</feature>
<dbReference type="GO" id="GO:0015174">
    <property type="term" value="F:basic amino acid transmembrane transporter activity"/>
    <property type="evidence" value="ECO:0007669"/>
    <property type="project" value="TreeGrafter"/>
</dbReference>
<keyword evidence="4 7" id="KW-1133">Transmembrane helix</keyword>
<protein>
    <submittedName>
        <fullName evidence="9">Related to multidrug resistance protein fnx1</fullName>
    </submittedName>
</protein>
<keyword evidence="3 7" id="KW-0812">Transmembrane</keyword>
<evidence type="ECO:0000256" key="6">
    <source>
        <dbReference type="ARBA" id="ARBA00023180"/>
    </source>
</evidence>
<dbReference type="InterPro" id="IPR020846">
    <property type="entry name" value="MFS_dom"/>
</dbReference>
<dbReference type="PANTHER" id="PTHR23501:SF191">
    <property type="entry name" value="VACUOLAR BASIC AMINO ACID TRANSPORTER 4"/>
    <property type="match status" value="1"/>
</dbReference>
<keyword evidence="5 7" id="KW-0472">Membrane</keyword>
<accession>A0A1L7VZW7</accession>
<dbReference type="GO" id="GO:0012505">
    <property type="term" value="C:endomembrane system"/>
    <property type="evidence" value="ECO:0007669"/>
    <property type="project" value="UniProtKB-SubCell"/>
</dbReference>
<name>A0A1L7VZW7_FUSPR</name>
<dbReference type="PANTHER" id="PTHR23501">
    <property type="entry name" value="MAJOR FACILITATOR SUPERFAMILY"/>
    <property type="match status" value="1"/>
</dbReference>
<dbReference type="VEuPathDB" id="FungiDB:FPRO_11406"/>
<feature type="transmembrane region" description="Helical" evidence="7">
    <location>
        <begin position="149"/>
        <end position="169"/>
    </location>
</feature>
<evidence type="ECO:0000256" key="7">
    <source>
        <dbReference type="SAM" id="Phobius"/>
    </source>
</evidence>
<feature type="transmembrane region" description="Helical" evidence="7">
    <location>
        <begin position="210"/>
        <end position="233"/>
    </location>
</feature>
<evidence type="ECO:0000256" key="5">
    <source>
        <dbReference type="ARBA" id="ARBA00023136"/>
    </source>
</evidence>
<keyword evidence="6" id="KW-0325">Glycoprotein</keyword>
<dbReference type="GO" id="GO:0000329">
    <property type="term" value="C:fungal-type vacuole membrane"/>
    <property type="evidence" value="ECO:0007669"/>
    <property type="project" value="TreeGrafter"/>
</dbReference>
<dbReference type="SUPFAM" id="SSF103473">
    <property type="entry name" value="MFS general substrate transporter"/>
    <property type="match status" value="1"/>
</dbReference>
<dbReference type="RefSeq" id="XP_031086493.1">
    <property type="nucleotide sequence ID" value="XM_031220878.1"/>
</dbReference>
<evidence type="ECO:0000256" key="2">
    <source>
        <dbReference type="ARBA" id="ARBA00022448"/>
    </source>
</evidence>
<feature type="transmembrane region" description="Helical" evidence="7">
    <location>
        <begin position="444"/>
        <end position="468"/>
    </location>
</feature>
<feature type="transmembrane region" description="Helical" evidence="7">
    <location>
        <begin position="318"/>
        <end position="338"/>
    </location>
</feature>
<dbReference type="Proteomes" id="UP000183971">
    <property type="component" value="Unassembled WGS sequence"/>
</dbReference>
<dbReference type="PROSITE" id="PS50850">
    <property type="entry name" value="MFS"/>
    <property type="match status" value="1"/>
</dbReference>
<feature type="transmembrane region" description="Helical" evidence="7">
    <location>
        <begin position="123"/>
        <end position="143"/>
    </location>
</feature>
<feature type="transmembrane region" description="Helical" evidence="7">
    <location>
        <begin position="56"/>
        <end position="81"/>
    </location>
</feature>
<keyword evidence="10" id="KW-1185">Reference proteome</keyword>
<feature type="transmembrane region" description="Helical" evidence="7">
    <location>
        <begin position="384"/>
        <end position="401"/>
    </location>
</feature>
<evidence type="ECO:0000256" key="1">
    <source>
        <dbReference type="ARBA" id="ARBA00004127"/>
    </source>
</evidence>
<proteinExistence type="predicted"/>
<dbReference type="GeneID" id="42056275"/>
<feature type="domain" description="Major facilitator superfamily (MFS) profile" evidence="8">
    <location>
        <begin position="59"/>
        <end position="544"/>
    </location>
</feature>
<dbReference type="Gene3D" id="1.20.1250.20">
    <property type="entry name" value="MFS general substrate transporter like domains"/>
    <property type="match status" value="1"/>
</dbReference>
<feature type="transmembrane region" description="Helical" evidence="7">
    <location>
        <begin position="181"/>
        <end position="204"/>
    </location>
</feature>
<feature type="transmembrane region" description="Helical" evidence="7">
    <location>
        <begin position="277"/>
        <end position="298"/>
    </location>
</feature>
<gene>
    <name evidence="9" type="ORF">FPRO_11406</name>
</gene>
<reference evidence="10" key="1">
    <citation type="journal article" date="2016" name="Genome Biol. Evol.">
        <title>Comparative 'omics' of the Fusarium fujikuroi species complex highlights differences in genetic potential and metabolite synthesis.</title>
        <authorList>
            <person name="Niehaus E.-M."/>
            <person name="Muensterkoetter M."/>
            <person name="Proctor R.H."/>
            <person name="Brown D.W."/>
            <person name="Sharon A."/>
            <person name="Idan Y."/>
            <person name="Oren-Young L."/>
            <person name="Sieber C.M."/>
            <person name="Novak O."/>
            <person name="Pencik A."/>
            <person name="Tarkowska D."/>
            <person name="Hromadova K."/>
            <person name="Freeman S."/>
            <person name="Maymon M."/>
            <person name="Elazar M."/>
            <person name="Youssef S.A."/>
            <person name="El-Shabrawy E.S.M."/>
            <person name="Shalaby A.B.A."/>
            <person name="Houterman P."/>
            <person name="Brock N.L."/>
            <person name="Burkhardt I."/>
            <person name="Tsavkelova E.A."/>
            <person name="Dickschat J.S."/>
            <person name="Galuszka P."/>
            <person name="Gueldener U."/>
            <person name="Tudzynski B."/>
        </authorList>
    </citation>
    <scope>NUCLEOTIDE SEQUENCE [LARGE SCALE GENOMIC DNA]</scope>
    <source>
        <strain evidence="10">ET1</strain>
    </source>
</reference>
<dbReference type="AlphaFoldDB" id="A0A1L7VZW7"/>
<evidence type="ECO:0000256" key="3">
    <source>
        <dbReference type="ARBA" id="ARBA00022692"/>
    </source>
</evidence>
<feature type="transmembrane region" description="Helical" evidence="7">
    <location>
        <begin position="521"/>
        <end position="540"/>
    </location>
</feature>
<keyword evidence="2" id="KW-0813">Transport</keyword>
<dbReference type="InterPro" id="IPR011701">
    <property type="entry name" value="MFS"/>
</dbReference>
<sequence length="552" mass="59838">MASEPHMNSIHSSHLPTERTPLLDDEQDYSHCDYCAKQQDEEERTVVIEEPPLGRLILIMTTAWIGIFLGALDSTVIATLSASISSEFNSLSLLSWLATAYLISNAATQPIAGRLTDIFGRRLGLVLSNLLFALGNLVCGCATNHYTMIIGRVIAGVGGGGMISIATFLTSDLTPLRKRGIMQGIANLWYGVGAMIGAVIGGLFHDRTDVGWRLAFLVQVPPSLLIIPIIWILVKVPPKQSDKAYLARIDFPGVFFTCSFLILLLLGLNTGGNTVPWIHPLPLTTIPLSMICFAGFIWWEGKAKQPIIPIALFQDRTVVSACGASLFISMLLMAATFYVPFYLQVLGDSATTAGLKFLPSPLGGSIGALGTGYAMAWTGRYRPFGIMGAVVLILGTVLLTLQDGNSPKYLTSVALFFVGGGFSTVLTIATVSCLAAVDHSQQALVTSAVFLARSVGGTVGITMASAAYQSTLKRMLWEIFGEESGGPEEIQRILDGLEEINHLPEGWWHGVMDSFMESFRVVWVMMSCWAILALVCISLVKRHMLHSRMDRK</sequence>
<comment type="subcellular location">
    <subcellularLocation>
        <location evidence="1">Endomembrane system</location>
        <topology evidence="1">Multi-pass membrane protein</topology>
    </subcellularLocation>
</comment>
<comment type="caution">
    <text evidence="9">The sequence shown here is derived from an EMBL/GenBank/DDBJ whole genome shotgun (WGS) entry which is preliminary data.</text>
</comment>
<evidence type="ECO:0000256" key="4">
    <source>
        <dbReference type="ARBA" id="ARBA00022989"/>
    </source>
</evidence>
<dbReference type="CDD" id="cd17502">
    <property type="entry name" value="MFS_Azr1_MDR_like"/>
    <property type="match status" value="1"/>
</dbReference>
<dbReference type="Pfam" id="PF07690">
    <property type="entry name" value="MFS_1"/>
    <property type="match status" value="1"/>
</dbReference>
<evidence type="ECO:0000313" key="9">
    <source>
        <dbReference type="EMBL" id="CZR45959.1"/>
    </source>
</evidence>
<dbReference type="EMBL" id="FJOF01000010">
    <property type="protein sequence ID" value="CZR45959.1"/>
    <property type="molecule type" value="Genomic_DNA"/>
</dbReference>
<feature type="transmembrane region" description="Helical" evidence="7">
    <location>
        <begin position="245"/>
        <end position="265"/>
    </location>
</feature>
<feature type="transmembrane region" description="Helical" evidence="7">
    <location>
        <begin position="93"/>
        <end position="111"/>
    </location>
</feature>